<protein>
    <recommendedName>
        <fullName evidence="1">Alpha/beta hydrolase fold-3 domain-containing protein</fullName>
    </recommendedName>
</protein>
<reference evidence="2 3" key="1">
    <citation type="journal article" date="2009" name="PLoS Genet.">
        <title>The genome of Nectria haematococca: contribution of supernumerary chromosomes to gene expansion.</title>
        <authorList>
            <person name="Coleman J.J."/>
            <person name="Rounsley S.D."/>
            <person name="Rodriguez-Carres M."/>
            <person name="Kuo A."/>
            <person name="Wasmann C.C."/>
            <person name="Grimwood J."/>
            <person name="Schmutz J."/>
            <person name="Taga M."/>
            <person name="White G.J."/>
            <person name="Zhou S."/>
            <person name="Schwartz D.C."/>
            <person name="Freitag M."/>
            <person name="Ma L.J."/>
            <person name="Danchin E.G."/>
            <person name="Henrissat B."/>
            <person name="Coutinho P.M."/>
            <person name="Nelson D.R."/>
            <person name="Straney D."/>
            <person name="Napoli C.A."/>
            <person name="Barker B.M."/>
            <person name="Gribskov M."/>
            <person name="Rep M."/>
            <person name="Kroken S."/>
            <person name="Molnar I."/>
            <person name="Rensing C."/>
            <person name="Kennell J.C."/>
            <person name="Zamora J."/>
            <person name="Farman M.L."/>
            <person name="Selker E.U."/>
            <person name="Salamov A."/>
            <person name="Shapiro H."/>
            <person name="Pangilinan J."/>
            <person name="Lindquist E."/>
            <person name="Lamers C."/>
            <person name="Grigoriev I.V."/>
            <person name="Geiser D.M."/>
            <person name="Covert S.F."/>
            <person name="Temporini E."/>
            <person name="Vanetten H.D."/>
        </authorList>
    </citation>
    <scope>NUCLEOTIDE SEQUENCE [LARGE SCALE GENOMIC DNA]</scope>
    <source>
        <strain evidence="3">ATCC MYA-4622 / CBS 123669 / FGSC 9596 / NRRL 45880 / 77-13-4</strain>
    </source>
</reference>
<dbReference type="PANTHER" id="PTHR23024:SF24">
    <property type="entry name" value="ALPHA_BETA HYDROLASE FOLD-3 DOMAIN-CONTAINING PROTEIN"/>
    <property type="match status" value="1"/>
</dbReference>
<dbReference type="PANTHER" id="PTHR23024">
    <property type="entry name" value="ARYLACETAMIDE DEACETYLASE"/>
    <property type="match status" value="1"/>
</dbReference>
<organism evidence="2 3">
    <name type="scientific">Fusarium vanettenii (strain ATCC MYA-4622 / CBS 123669 / FGSC 9596 / NRRL 45880 / 77-13-4)</name>
    <name type="common">Fusarium solani subsp. pisi</name>
    <dbReference type="NCBI Taxonomy" id="660122"/>
    <lineage>
        <taxon>Eukaryota</taxon>
        <taxon>Fungi</taxon>
        <taxon>Dikarya</taxon>
        <taxon>Ascomycota</taxon>
        <taxon>Pezizomycotina</taxon>
        <taxon>Sordariomycetes</taxon>
        <taxon>Hypocreomycetidae</taxon>
        <taxon>Hypocreales</taxon>
        <taxon>Nectriaceae</taxon>
        <taxon>Fusarium</taxon>
        <taxon>Fusarium solani species complex</taxon>
        <taxon>Fusarium vanettenii</taxon>
    </lineage>
</organism>
<evidence type="ECO:0000313" key="3">
    <source>
        <dbReference type="Proteomes" id="UP000005206"/>
    </source>
</evidence>
<dbReference type="InterPro" id="IPR029058">
    <property type="entry name" value="AB_hydrolase_fold"/>
</dbReference>
<dbReference type="GO" id="GO:0016787">
    <property type="term" value="F:hydrolase activity"/>
    <property type="evidence" value="ECO:0007669"/>
    <property type="project" value="InterPro"/>
</dbReference>
<dbReference type="STRING" id="660122.C7ZJT0"/>
<dbReference type="KEGG" id="nhe:NECHADRAFT_87922"/>
<name>C7ZJT0_FUSV7</name>
<dbReference type="RefSeq" id="XP_003041363.1">
    <property type="nucleotide sequence ID" value="XM_003041317.1"/>
</dbReference>
<dbReference type="Gene3D" id="3.40.50.1820">
    <property type="entry name" value="alpha/beta hydrolase"/>
    <property type="match status" value="1"/>
</dbReference>
<dbReference type="InterPro" id="IPR050466">
    <property type="entry name" value="Carboxylest/Gibb_receptor"/>
</dbReference>
<keyword evidence="3" id="KW-1185">Reference proteome</keyword>
<feature type="domain" description="Alpha/beta hydrolase fold-3" evidence="1">
    <location>
        <begin position="77"/>
        <end position="134"/>
    </location>
</feature>
<dbReference type="Pfam" id="PF07859">
    <property type="entry name" value="Abhydrolase_3"/>
    <property type="match status" value="1"/>
</dbReference>
<dbReference type="InParanoid" id="C7ZJT0"/>
<dbReference type="AlphaFoldDB" id="C7ZJT0"/>
<dbReference type="HOGENOM" id="CLU_980355_0_0_1"/>
<sequence>MIMQLAEEWLQLERALGFRPGMKGSIHEIRQDLMAQAAAAPKPPSNDKVSIGSTAVKVRTYTPKNANINEGNPVIANFHGGGWCLGDLDADDGLLSWIASDLGIICVGVEYRLAPEHPWPAQLDDCVIGVQWSFRFSRGILVDRAPGLTWLSWAHLPELNSRCRSAQSLPRSKHQFLASLHLLLTPSIKRHFPSVTRGSSSQWLKTRMRRFSRPKCLRTFLTGQGRHLQILVSQCYCQESCQSSRPPMFSLAVPILFATMAFCYRKRFKDSGIYLASEKERERV</sequence>
<proteinExistence type="predicted"/>
<accession>C7ZJT0</accession>
<dbReference type="EMBL" id="GG698936">
    <property type="protein sequence ID" value="EEU35650.1"/>
    <property type="molecule type" value="Genomic_DNA"/>
</dbReference>
<dbReference type="Proteomes" id="UP000005206">
    <property type="component" value="Chromosome 13"/>
</dbReference>
<gene>
    <name evidence="2" type="ORF">NECHADRAFT_87922</name>
</gene>
<dbReference type="GeneID" id="9676296"/>
<dbReference type="InterPro" id="IPR013094">
    <property type="entry name" value="AB_hydrolase_3"/>
</dbReference>
<dbReference type="VEuPathDB" id="FungiDB:NECHADRAFT_87922"/>
<dbReference type="SUPFAM" id="SSF53474">
    <property type="entry name" value="alpha/beta-Hydrolases"/>
    <property type="match status" value="1"/>
</dbReference>
<dbReference type="eggNOG" id="KOG1515">
    <property type="taxonomic scope" value="Eukaryota"/>
</dbReference>
<evidence type="ECO:0000313" key="2">
    <source>
        <dbReference type="EMBL" id="EEU35650.1"/>
    </source>
</evidence>
<dbReference type="OrthoDB" id="408631at2759"/>
<evidence type="ECO:0000259" key="1">
    <source>
        <dbReference type="Pfam" id="PF07859"/>
    </source>
</evidence>